<dbReference type="STRING" id="765420.OSCT_2639"/>
<dbReference type="PANTHER" id="PTHR43211:SF1">
    <property type="entry name" value="BLL6422 PROTEIN"/>
    <property type="match status" value="1"/>
</dbReference>
<feature type="domain" description="Fumarylacetoacetase-like C-terminal" evidence="1">
    <location>
        <begin position="107"/>
        <end position="327"/>
    </location>
</feature>
<dbReference type="AlphaFoldDB" id="E1IH38"/>
<dbReference type="InterPro" id="IPR036663">
    <property type="entry name" value="Fumarylacetoacetase_C_sf"/>
</dbReference>
<organism evidence="2 3">
    <name type="scientific">Oscillochloris trichoides DG-6</name>
    <dbReference type="NCBI Taxonomy" id="765420"/>
    <lineage>
        <taxon>Bacteria</taxon>
        <taxon>Bacillati</taxon>
        <taxon>Chloroflexota</taxon>
        <taxon>Chloroflexia</taxon>
        <taxon>Chloroflexales</taxon>
        <taxon>Chloroflexineae</taxon>
        <taxon>Oscillochloridaceae</taxon>
        <taxon>Oscillochloris</taxon>
    </lineage>
</organism>
<dbReference type="OrthoDB" id="9805307at2"/>
<keyword evidence="2" id="KW-0378">Hydrolase</keyword>
<accession>E1IH38</accession>
<protein>
    <submittedName>
        <fullName evidence="2">Fumarylacetoacetate (FAA) hydrolase</fullName>
    </submittedName>
</protein>
<dbReference type="HOGENOM" id="CLU_028458_3_3_0"/>
<dbReference type="Gene3D" id="3.90.850.10">
    <property type="entry name" value="Fumarylacetoacetase-like, C-terminal domain"/>
    <property type="match status" value="1"/>
</dbReference>
<dbReference type="Proteomes" id="UP000054010">
    <property type="component" value="Unassembled WGS sequence"/>
</dbReference>
<gene>
    <name evidence="2" type="ORF">OSCT_2639</name>
</gene>
<dbReference type="InterPro" id="IPR011234">
    <property type="entry name" value="Fumarylacetoacetase-like_C"/>
</dbReference>
<dbReference type="PANTHER" id="PTHR43211">
    <property type="entry name" value="FUMARYLACETOACETATE HYDROLASE"/>
    <property type="match status" value="1"/>
</dbReference>
<evidence type="ECO:0000313" key="2">
    <source>
        <dbReference type="EMBL" id="EFO79513.1"/>
    </source>
</evidence>
<keyword evidence="3" id="KW-1185">Reference proteome</keyword>
<dbReference type="GO" id="GO:0016787">
    <property type="term" value="F:hydrolase activity"/>
    <property type="evidence" value="ECO:0007669"/>
    <property type="project" value="UniProtKB-KW"/>
</dbReference>
<dbReference type="SUPFAM" id="SSF56529">
    <property type="entry name" value="FAH"/>
    <property type="match status" value="1"/>
</dbReference>
<proteinExistence type="predicted"/>
<dbReference type="EMBL" id="ADVR01000112">
    <property type="protein sequence ID" value="EFO79513.1"/>
    <property type="molecule type" value="Genomic_DNA"/>
</dbReference>
<reference evidence="2 3" key="1">
    <citation type="journal article" date="2011" name="J. Bacteriol.">
        <title>Draft genome sequence of the anoxygenic filamentous phototrophic bacterium Oscillochloris trichoides subsp. DG-6.</title>
        <authorList>
            <person name="Kuznetsov B.B."/>
            <person name="Ivanovsky R.N."/>
            <person name="Keppen O.I."/>
            <person name="Sukhacheva M.V."/>
            <person name="Bumazhkin B.K."/>
            <person name="Patutina E.O."/>
            <person name="Beletsky A.V."/>
            <person name="Mardanov A.V."/>
            <person name="Baslerov R.V."/>
            <person name="Panteleeva A.N."/>
            <person name="Kolganova T.V."/>
            <person name="Ravin N.V."/>
            <person name="Skryabin K.G."/>
        </authorList>
    </citation>
    <scope>NUCLEOTIDE SEQUENCE [LARGE SCALE GENOMIC DNA]</scope>
    <source>
        <strain evidence="2 3">DG-6</strain>
    </source>
</reference>
<comment type="caution">
    <text evidence="2">The sequence shown here is derived from an EMBL/GenBank/DDBJ whole genome shotgun (WGS) entry which is preliminary data.</text>
</comment>
<dbReference type="eggNOG" id="COG0179">
    <property type="taxonomic scope" value="Bacteria"/>
</dbReference>
<name>E1IH38_9CHLR</name>
<evidence type="ECO:0000259" key="1">
    <source>
        <dbReference type="Pfam" id="PF01557"/>
    </source>
</evidence>
<evidence type="ECO:0000313" key="3">
    <source>
        <dbReference type="Proteomes" id="UP000054010"/>
    </source>
</evidence>
<sequence length="328" mass="34937">MRLVTFSPPAGPPRAGVLLGAAVVDLAAAAPLVLEAAEEQRWDLLSLLQADQDDVNLETAADIVAAVVQLSGGAEIGSSEFQIGGAAMLLPLTQVRLLAPLPRPASVRDFFAFEQHVAAAAALRGLSVPSEWYRIPTFYFSNHAAIYGPDASIPMPQTEALDYELELACVIGRTGRNIHPAEAHEYIAGYTIMNDWSARDLQLQEMAIGLGPAKGKDFATSLGPYLVTPDELELYTDDDGGLSLTMHARVNGEERSVGNAASMYYRFADLIAHASRDVTLYPGDVLGSGTVGGGCLLELTQGYGPWLARGDVVELEITGLGVLRNTIE</sequence>
<dbReference type="Pfam" id="PF01557">
    <property type="entry name" value="FAA_hydrolase"/>
    <property type="match status" value="1"/>
</dbReference>